<protein>
    <recommendedName>
        <fullName evidence="3">ACT domain-containing protein</fullName>
    </recommendedName>
</protein>
<reference evidence="1 2" key="1">
    <citation type="submission" date="2018-12" db="EMBL/GenBank/DDBJ databases">
        <title>The complete genome of the methanogenic archaea of the candidate phylum Verstraetearchaeota, obtained from the metagenome of underground thermal water.</title>
        <authorList>
            <person name="Kadnikov V.V."/>
            <person name="Mardanov A.V."/>
            <person name="Beletsky A.V."/>
            <person name="Karnachuk O.V."/>
            <person name="Ravin N.V."/>
        </authorList>
    </citation>
    <scope>NUCLEOTIDE SEQUENCE [LARGE SCALE GENOMIC DNA]</scope>
    <source>
        <strain evidence="1">Ch88</strain>
    </source>
</reference>
<accession>A0A3S4UGJ5</accession>
<evidence type="ECO:0008006" key="3">
    <source>
        <dbReference type="Google" id="ProtNLM"/>
    </source>
</evidence>
<organism evidence="1 2">
    <name type="scientific">Methanosuratincola subterraneus</name>
    <dbReference type="NCBI Taxonomy" id="2593994"/>
    <lineage>
        <taxon>Archaea</taxon>
        <taxon>Thermoproteota</taxon>
        <taxon>Methanosuratincolia</taxon>
        <taxon>Candidatus Methanomethylicales</taxon>
        <taxon>Candidatus Methanomethylicaceae</taxon>
        <taxon>Candidatus Methanosuratincola (ex Vanwonterghem et al. 2016)</taxon>
    </lineage>
</organism>
<evidence type="ECO:0000313" key="1">
    <source>
        <dbReference type="EMBL" id="RWX73419.1"/>
    </source>
</evidence>
<sequence>MVKSISRVVQNLVEQDPPLQDALRRGYANYSSVARMLRPRVLEALGRRVKLSGIATSVRRVKLDLPDKDSDINGVVAGSVLSVRTDVAKLSVEKTGENLKALQSLIDKFWSEFLQILIGSSSMTIIMDQRVIAKAAASFDPKEILDRKENLAALVIQSPEEIINTPGCISVFYRALSRIGLNIEETVSCFTETIVLISMESVGKALAALTELISTARAAANKGSESSTLQNRNMQVARKSNP</sequence>
<dbReference type="EMBL" id="RXGA01000003">
    <property type="protein sequence ID" value="RWX73419.1"/>
    <property type="molecule type" value="Genomic_DNA"/>
</dbReference>
<gene>
    <name evidence="1" type="ORF">Metus_1393</name>
</gene>
<proteinExistence type="predicted"/>
<name>A0A3S4UGJ5_METS7</name>
<evidence type="ECO:0000313" key="2">
    <source>
        <dbReference type="Proteomes" id="UP000288215"/>
    </source>
</evidence>
<dbReference type="AlphaFoldDB" id="A0A3S4UGJ5"/>
<comment type="caution">
    <text evidence="1">The sequence shown here is derived from an EMBL/GenBank/DDBJ whole genome shotgun (WGS) entry which is preliminary data.</text>
</comment>
<dbReference type="Proteomes" id="UP000288215">
    <property type="component" value="Unassembled WGS sequence"/>
</dbReference>